<reference evidence="1" key="1">
    <citation type="submission" date="2022-07" db="EMBL/GenBank/DDBJ databases">
        <title>Chromosome-level genome of Muraenolepis orangiensis.</title>
        <authorList>
            <person name="Kim J."/>
        </authorList>
    </citation>
    <scope>NUCLEOTIDE SEQUENCE</scope>
    <source>
        <strain evidence="1">KU_S4_2022</strain>
        <tissue evidence="1">Muscle</tissue>
    </source>
</reference>
<dbReference type="EMBL" id="JANIIK010000112">
    <property type="protein sequence ID" value="KAJ3593846.1"/>
    <property type="molecule type" value="Genomic_DNA"/>
</dbReference>
<gene>
    <name evidence="1" type="ORF">NHX12_006180</name>
</gene>
<organism evidence="1 2">
    <name type="scientific">Muraenolepis orangiensis</name>
    <name type="common">Patagonian moray cod</name>
    <dbReference type="NCBI Taxonomy" id="630683"/>
    <lineage>
        <taxon>Eukaryota</taxon>
        <taxon>Metazoa</taxon>
        <taxon>Chordata</taxon>
        <taxon>Craniata</taxon>
        <taxon>Vertebrata</taxon>
        <taxon>Euteleostomi</taxon>
        <taxon>Actinopterygii</taxon>
        <taxon>Neopterygii</taxon>
        <taxon>Teleostei</taxon>
        <taxon>Neoteleostei</taxon>
        <taxon>Acanthomorphata</taxon>
        <taxon>Zeiogadaria</taxon>
        <taxon>Gadariae</taxon>
        <taxon>Gadiformes</taxon>
        <taxon>Muraenolepidoidei</taxon>
        <taxon>Muraenolepididae</taxon>
        <taxon>Muraenolepis</taxon>
    </lineage>
</organism>
<evidence type="ECO:0000313" key="1">
    <source>
        <dbReference type="EMBL" id="KAJ3593846.1"/>
    </source>
</evidence>
<accession>A0A9Q0IEB2</accession>
<evidence type="ECO:0000313" key="2">
    <source>
        <dbReference type="Proteomes" id="UP001148018"/>
    </source>
</evidence>
<dbReference type="AlphaFoldDB" id="A0A9Q0IEB2"/>
<proteinExistence type="predicted"/>
<dbReference type="Proteomes" id="UP001148018">
    <property type="component" value="Unassembled WGS sequence"/>
</dbReference>
<comment type="caution">
    <text evidence="1">The sequence shown here is derived from an EMBL/GenBank/DDBJ whole genome shotgun (WGS) entry which is preliminary data.</text>
</comment>
<keyword evidence="2" id="KW-1185">Reference proteome</keyword>
<protein>
    <submittedName>
        <fullName evidence="1">Uncharacterized protein</fullName>
    </submittedName>
</protein>
<name>A0A9Q0IEB2_9TELE</name>
<sequence length="93" mass="10263">MPPPLPSARADDMLGDFFKPCSSSWRPTLCPWFPPIQPFLTAATEDPSSLTAPVKTFMAFTRVEGWTTFMARGIPRLESSLAALLPRGRRVAP</sequence>